<dbReference type="FunFam" id="1.10.3730.10:FF:000001">
    <property type="entry name" value="Pyrroline-5-carboxylate reductase"/>
    <property type="match status" value="1"/>
</dbReference>
<accession>A0A087TL29</accession>
<evidence type="ECO:0000256" key="2">
    <source>
        <dbReference type="ARBA" id="ARBA00005205"/>
    </source>
</evidence>
<dbReference type="STRING" id="407821.A0A087TL29"/>
<dbReference type="GO" id="GO:0055129">
    <property type="term" value="P:L-proline biosynthetic process"/>
    <property type="evidence" value="ECO:0007669"/>
    <property type="project" value="UniProtKB-UniPathway"/>
</dbReference>
<dbReference type="SUPFAM" id="SSF48179">
    <property type="entry name" value="6-phosphogluconate dehydrogenase C-terminal domain-like"/>
    <property type="match status" value="1"/>
</dbReference>
<evidence type="ECO:0000256" key="1">
    <source>
        <dbReference type="ARBA" id="ARBA00004496"/>
    </source>
</evidence>
<evidence type="ECO:0000256" key="6">
    <source>
        <dbReference type="ARBA" id="ARBA00022490"/>
    </source>
</evidence>
<evidence type="ECO:0000256" key="3">
    <source>
        <dbReference type="ARBA" id="ARBA00005525"/>
    </source>
</evidence>
<evidence type="ECO:0000259" key="14">
    <source>
        <dbReference type="Pfam" id="PF03807"/>
    </source>
</evidence>
<dbReference type="Gene3D" id="3.40.50.720">
    <property type="entry name" value="NAD(P)-binding Rossmann-like Domain"/>
    <property type="match status" value="1"/>
</dbReference>
<dbReference type="NCBIfam" id="TIGR00112">
    <property type="entry name" value="proC"/>
    <property type="match status" value="1"/>
</dbReference>
<gene>
    <name evidence="16" type="ORF">X975_15735</name>
</gene>
<evidence type="ECO:0000256" key="8">
    <source>
        <dbReference type="ARBA" id="ARBA00022650"/>
    </source>
</evidence>
<dbReference type="InterPro" id="IPR000304">
    <property type="entry name" value="Pyrroline-COOH_reductase"/>
</dbReference>
<evidence type="ECO:0000256" key="4">
    <source>
        <dbReference type="ARBA" id="ARBA00012855"/>
    </source>
</evidence>
<feature type="binding site" evidence="13">
    <location>
        <position position="96"/>
    </location>
    <ligand>
        <name>NADPH</name>
        <dbReference type="ChEBI" id="CHEBI:57783"/>
    </ligand>
</feature>
<dbReference type="InterPro" id="IPR028939">
    <property type="entry name" value="P5C_Rdtase_cat_N"/>
</dbReference>
<feature type="domain" description="Pyrroline-5-carboxylate reductase catalytic N-terminal" evidence="14">
    <location>
        <begin position="42"/>
        <end position="137"/>
    </location>
</feature>
<evidence type="ECO:0000256" key="7">
    <source>
        <dbReference type="ARBA" id="ARBA00022605"/>
    </source>
</evidence>
<evidence type="ECO:0000313" key="17">
    <source>
        <dbReference type="Proteomes" id="UP000054359"/>
    </source>
</evidence>
<dbReference type="PANTHER" id="PTHR11645">
    <property type="entry name" value="PYRROLINE-5-CARBOXYLATE REDUCTASE"/>
    <property type="match status" value="1"/>
</dbReference>
<dbReference type="OMA" id="VWAVKPQ"/>
<evidence type="ECO:0000256" key="10">
    <source>
        <dbReference type="ARBA" id="ARBA00023002"/>
    </source>
</evidence>
<evidence type="ECO:0000256" key="12">
    <source>
        <dbReference type="ARBA" id="ARBA00052690"/>
    </source>
</evidence>
<sequence length="306" mass="33027">MSFHRARNLRPSSRLGTGVWTAVLLRKVWEISKFLRHHTKMRVGFIGAGKMAQALARGLIAGELTLPEKIICSCPRTDVMLLEQMRKLGCRTTSDNEHVADDSRVLILAVKPPVIPKVLKEISQFITPQHLVISVAMGITTKHIEQALPPKSRVIRVMPNTPALVKEGASVFSCGSSTLEDDAITAHRIFSSVGICDQIEENLLDAVTGLSGSGPAYMYMAIEALADGGVKMGIRRDLALKLAAQTLLGAAKMVLETEFHPGSLKDDVCSPAGTSIQAVHELEKNGFRAALISAVEAATLRSKETG</sequence>
<name>A0A087TL29_STEMI</name>
<dbReference type="GO" id="GO:0005737">
    <property type="term" value="C:cytoplasm"/>
    <property type="evidence" value="ECO:0007669"/>
    <property type="project" value="UniProtKB-SubCell"/>
</dbReference>
<evidence type="ECO:0000313" key="16">
    <source>
        <dbReference type="EMBL" id="KFM65818.1"/>
    </source>
</evidence>
<dbReference type="Gene3D" id="1.10.3730.10">
    <property type="entry name" value="ProC C-terminal domain-like"/>
    <property type="match status" value="1"/>
</dbReference>
<keyword evidence="8" id="KW-0641">Proline biosynthesis</keyword>
<dbReference type="FunFam" id="3.40.50.720:FF:000190">
    <property type="entry name" value="Pyrroline-5-carboxylate reductase"/>
    <property type="match status" value="1"/>
</dbReference>
<keyword evidence="17" id="KW-1185">Reference proteome</keyword>
<feature type="non-terminal residue" evidence="16">
    <location>
        <position position="306"/>
    </location>
</feature>
<dbReference type="InterPro" id="IPR029036">
    <property type="entry name" value="P5CR_dimer"/>
</dbReference>
<keyword evidence="6" id="KW-0963">Cytoplasm</keyword>
<dbReference type="OrthoDB" id="6411253at2759"/>
<keyword evidence="10" id="KW-0560">Oxidoreductase</keyword>
<dbReference type="SUPFAM" id="SSF51735">
    <property type="entry name" value="NAD(P)-binding Rossmann-fold domains"/>
    <property type="match status" value="1"/>
</dbReference>
<protein>
    <recommendedName>
        <fullName evidence="5">Pyrroline-5-carboxylate reductase</fullName>
        <ecNumber evidence="4">1.5.1.2</ecNumber>
    </recommendedName>
</protein>
<feature type="binding site" evidence="13">
    <location>
        <begin position="46"/>
        <end position="51"/>
    </location>
    <ligand>
        <name>NADP(+)</name>
        <dbReference type="ChEBI" id="CHEBI:58349"/>
    </ligand>
</feature>
<organism evidence="16 17">
    <name type="scientific">Stegodyphus mimosarum</name>
    <name type="common">African social velvet spider</name>
    <dbReference type="NCBI Taxonomy" id="407821"/>
    <lineage>
        <taxon>Eukaryota</taxon>
        <taxon>Metazoa</taxon>
        <taxon>Ecdysozoa</taxon>
        <taxon>Arthropoda</taxon>
        <taxon>Chelicerata</taxon>
        <taxon>Arachnida</taxon>
        <taxon>Araneae</taxon>
        <taxon>Araneomorphae</taxon>
        <taxon>Entelegynae</taxon>
        <taxon>Eresoidea</taxon>
        <taxon>Eresidae</taxon>
        <taxon>Stegodyphus</taxon>
    </lineage>
</organism>
<evidence type="ECO:0000256" key="11">
    <source>
        <dbReference type="ARBA" id="ARBA00050547"/>
    </source>
</evidence>
<dbReference type="GO" id="GO:0004735">
    <property type="term" value="F:pyrroline-5-carboxylate reductase activity"/>
    <property type="evidence" value="ECO:0007669"/>
    <property type="project" value="UniProtKB-EC"/>
</dbReference>
<feature type="domain" description="Pyrroline-5-carboxylate reductase dimerisation" evidence="15">
    <location>
        <begin position="201"/>
        <end position="304"/>
    </location>
</feature>
<dbReference type="Proteomes" id="UP000054359">
    <property type="component" value="Unassembled WGS sequence"/>
</dbReference>
<evidence type="ECO:0000256" key="13">
    <source>
        <dbReference type="PIRSR" id="PIRSR000193-1"/>
    </source>
</evidence>
<keyword evidence="7" id="KW-0028">Amino-acid biosynthesis</keyword>
<dbReference type="PIRSF" id="PIRSF000193">
    <property type="entry name" value="Pyrrol-5-carb_rd"/>
    <property type="match status" value="1"/>
</dbReference>
<dbReference type="PANTHER" id="PTHR11645:SF62">
    <property type="entry name" value="PYRROLINE-5-CARBOXYLATE REDUCTASE"/>
    <property type="match status" value="1"/>
</dbReference>
<dbReference type="InterPro" id="IPR036291">
    <property type="entry name" value="NAD(P)-bd_dom_sf"/>
</dbReference>
<comment type="subcellular location">
    <subcellularLocation>
        <location evidence="1">Cytoplasm</location>
    </subcellularLocation>
</comment>
<evidence type="ECO:0000256" key="9">
    <source>
        <dbReference type="ARBA" id="ARBA00022857"/>
    </source>
</evidence>
<dbReference type="HAMAP" id="MF_01925">
    <property type="entry name" value="P5C_reductase"/>
    <property type="match status" value="1"/>
</dbReference>
<comment type="similarity">
    <text evidence="3">Belongs to the pyrroline-5-carboxylate reductase family.</text>
</comment>
<dbReference type="Pfam" id="PF03807">
    <property type="entry name" value="F420_oxidored"/>
    <property type="match status" value="1"/>
</dbReference>
<dbReference type="InterPro" id="IPR008927">
    <property type="entry name" value="6-PGluconate_DH-like_C_sf"/>
</dbReference>
<dbReference type="EC" id="1.5.1.2" evidence="4"/>
<dbReference type="Pfam" id="PF14748">
    <property type="entry name" value="P5CR_dimer"/>
    <property type="match status" value="1"/>
</dbReference>
<comment type="catalytic activity">
    <reaction evidence="12">
        <text>L-proline + NADP(+) = (S)-1-pyrroline-5-carboxylate + NADPH + 2 H(+)</text>
        <dbReference type="Rhea" id="RHEA:14109"/>
        <dbReference type="ChEBI" id="CHEBI:15378"/>
        <dbReference type="ChEBI" id="CHEBI:17388"/>
        <dbReference type="ChEBI" id="CHEBI:57783"/>
        <dbReference type="ChEBI" id="CHEBI:58349"/>
        <dbReference type="ChEBI" id="CHEBI:60039"/>
        <dbReference type="EC" id="1.5.1.2"/>
    </reaction>
</comment>
<evidence type="ECO:0000259" key="15">
    <source>
        <dbReference type="Pfam" id="PF14748"/>
    </source>
</evidence>
<dbReference type="AlphaFoldDB" id="A0A087TL29"/>
<comment type="catalytic activity">
    <reaction evidence="11">
        <text>L-proline + NAD(+) = (S)-1-pyrroline-5-carboxylate + NADH + 2 H(+)</text>
        <dbReference type="Rhea" id="RHEA:14105"/>
        <dbReference type="ChEBI" id="CHEBI:15378"/>
        <dbReference type="ChEBI" id="CHEBI:17388"/>
        <dbReference type="ChEBI" id="CHEBI:57540"/>
        <dbReference type="ChEBI" id="CHEBI:57945"/>
        <dbReference type="ChEBI" id="CHEBI:60039"/>
        <dbReference type="EC" id="1.5.1.2"/>
    </reaction>
</comment>
<dbReference type="EMBL" id="KK115719">
    <property type="protein sequence ID" value="KFM65818.1"/>
    <property type="molecule type" value="Genomic_DNA"/>
</dbReference>
<evidence type="ECO:0000256" key="5">
    <source>
        <dbReference type="ARBA" id="ARBA00021413"/>
    </source>
</evidence>
<comment type="pathway">
    <text evidence="2">Amino-acid biosynthesis; L-proline biosynthesis; L-proline from L-glutamate 5-semialdehyde: step 1/1.</text>
</comment>
<feature type="binding site" evidence="13">
    <location>
        <begin position="109"/>
        <end position="112"/>
    </location>
    <ligand>
        <name>NADP(+)</name>
        <dbReference type="ChEBI" id="CHEBI:58349"/>
    </ligand>
</feature>
<reference evidence="16 17" key="1">
    <citation type="submission" date="2013-11" db="EMBL/GenBank/DDBJ databases">
        <title>Genome sequencing of Stegodyphus mimosarum.</title>
        <authorList>
            <person name="Bechsgaard J."/>
        </authorList>
    </citation>
    <scope>NUCLEOTIDE SEQUENCE [LARGE SCALE GENOMIC DNA]</scope>
</reference>
<keyword evidence="9 13" id="KW-0521">NADP</keyword>
<proteinExistence type="inferred from homology"/>
<dbReference type="UniPathway" id="UPA00098">
    <property type="reaction ID" value="UER00361"/>
</dbReference>